<evidence type="ECO:0000256" key="2">
    <source>
        <dbReference type="ARBA" id="ARBA00022801"/>
    </source>
</evidence>
<accession>A0ABV1CSM9</accession>
<dbReference type="SUPFAM" id="SSF101478">
    <property type="entry name" value="ADP-ribosylglycohydrolase"/>
    <property type="match status" value="1"/>
</dbReference>
<evidence type="ECO:0000313" key="3">
    <source>
        <dbReference type="EMBL" id="MEQ2421172.1"/>
    </source>
</evidence>
<dbReference type="Gene3D" id="1.10.4080.10">
    <property type="entry name" value="ADP-ribosylation/Crystallin J1"/>
    <property type="match status" value="1"/>
</dbReference>
<protein>
    <submittedName>
        <fullName evidence="3">ADP-ribosylglycohydrolase family protein</fullName>
        <ecNumber evidence="3">3.2.2.-</ecNumber>
    </submittedName>
</protein>
<dbReference type="Proteomes" id="UP001433088">
    <property type="component" value="Unassembled WGS sequence"/>
</dbReference>
<reference evidence="3 4" key="1">
    <citation type="submission" date="2024-03" db="EMBL/GenBank/DDBJ databases">
        <title>Human intestinal bacterial collection.</title>
        <authorList>
            <person name="Pauvert C."/>
            <person name="Hitch T.C.A."/>
            <person name="Clavel T."/>
        </authorList>
    </citation>
    <scope>NUCLEOTIDE SEQUENCE [LARGE SCALE GENOMIC DNA]</scope>
    <source>
        <strain evidence="3 4">CLA-AA-H81</strain>
    </source>
</reference>
<name>A0ABV1CSM9_9FIRM</name>
<keyword evidence="3" id="KW-0326">Glycosidase</keyword>
<gene>
    <name evidence="3" type="ORF">WMO23_00240</name>
</gene>
<dbReference type="EMBL" id="JBBMEU010000001">
    <property type="protein sequence ID" value="MEQ2421172.1"/>
    <property type="molecule type" value="Genomic_DNA"/>
</dbReference>
<dbReference type="Pfam" id="PF03747">
    <property type="entry name" value="ADP_ribosyl_GH"/>
    <property type="match status" value="1"/>
</dbReference>
<proteinExistence type="inferred from homology"/>
<organism evidence="3 4">
    <name type="scientific">Megasphaera intestinihominis</name>
    <dbReference type="NCBI Taxonomy" id="3133159"/>
    <lineage>
        <taxon>Bacteria</taxon>
        <taxon>Bacillati</taxon>
        <taxon>Bacillota</taxon>
        <taxon>Negativicutes</taxon>
        <taxon>Veillonellales</taxon>
        <taxon>Veillonellaceae</taxon>
        <taxon>Megasphaera</taxon>
    </lineage>
</organism>
<evidence type="ECO:0000313" key="4">
    <source>
        <dbReference type="Proteomes" id="UP001433088"/>
    </source>
</evidence>
<dbReference type="PANTHER" id="PTHR16222">
    <property type="entry name" value="ADP-RIBOSYLGLYCOHYDROLASE"/>
    <property type="match status" value="1"/>
</dbReference>
<dbReference type="EC" id="3.2.2.-" evidence="3"/>
<evidence type="ECO:0000256" key="1">
    <source>
        <dbReference type="ARBA" id="ARBA00010702"/>
    </source>
</evidence>
<dbReference type="RefSeq" id="WP_349172995.1">
    <property type="nucleotide sequence ID" value="NZ_JBBMEU010000001.1"/>
</dbReference>
<dbReference type="InterPro" id="IPR005502">
    <property type="entry name" value="Ribosyl_crysJ1"/>
</dbReference>
<keyword evidence="2 3" id="KW-0378">Hydrolase</keyword>
<dbReference type="InterPro" id="IPR050792">
    <property type="entry name" value="ADP-ribosylglycohydrolase"/>
</dbReference>
<comment type="similarity">
    <text evidence="1">Belongs to the ADP-ribosylglycohydrolase family.</text>
</comment>
<dbReference type="GO" id="GO:0016798">
    <property type="term" value="F:hydrolase activity, acting on glycosyl bonds"/>
    <property type="evidence" value="ECO:0007669"/>
    <property type="project" value="UniProtKB-KW"/>
</dbReference>
<dbReference type="PANTHER" id="PTHR16222:SF24">
    <property type="entry name" value="ADP-RIBOSYLHYDROLASE ARH3"/>
    <property type="match status" value="1"/>
</dbReference>
<comment type="caution">
    <text evidence="3">The sequence shown here is derived from an EMBL/GenBank/DDBJ whole genome shotgun (WGS) entry which is preliminary data.</text>
</comment>
<sequence length="354" mass="38475">MDGLDRFMGCMFGGAVGDALGFVIEFDDLKTIHKKYGPYGLRTVLKSAKNGNKSLISDDTQLALFTADGMLWADHDGLEPSDGLYRAYMRWYYTQTERIIHPEQEKWMKRQPHEVDFDYDIMGEEALFARRSPGKICLTSLASGKKLTRQEPLNHSCGSSTVMRAAPIGLFYAGDPEKAFAVGCQAASLTHGSPEAYLSTATLSAMIASLAAGKNISAALGGALRILQADPEGTPLMKTILRAVDEAVTDRNPVRSMKKLGLGKKADEALALAVYCVLKTGHLKDAVLMACNQDGDSDTCGAICGNIMGTQDGVQAIPKSWRGNLECDDLIRKLSQCLYDHHQTSQEESEAVSH</sequence>
<dbReference type="InterPro" id="IPR036705">
    <property type="entry name" value="Ribosyl_crysJ1_sf"/>
</dbReference>
<keyword evidence="4" id="KW-1185">Reference proteome</keyword>